<reference evidence="10 11" key="1">
    <citation type="journal article" date="2022" name="Nat. Genet.">
        <title>Improved pea reference genome and pan-genome highlight genomic features and evolutionary characteristics.</title>
        <authorList>
            <person name="Yang T."/>
            <person name="Liu R."/>
            <person name="Luo Y."/>
            <person name="Hu S."/>
            <person name="Wang D."/>
            <person name="Wang C."/>
            <person name="Pandey M.K."/>
            <person name="Ge S."/>
            <person name="Xu Q."/>
            <person name="Li N."/>
            <person name="Li G."/>
            <person name="Huang Y."/>
            <person name="Saxena R.K."/>
            <person name="Ji Y."/>
            <person name="Li M."/>
            <person name="Yan X."/>
            <person name="He Y."/>
            <person name="Liu Y."/>
            <person name="Wang X."/>
            <person name="Xiang C."/>
            <person name="Varshney R.K."/>
            <person name="Ding H."/>
            <person name="Gao S."/>
            <person name="Zong X."/>
        </authorList>
    </citation>
    <scope>NUCLEOTIDE SEQUENCE [LARGE SCALE GENOMIC DNA]</scope>
    <source>
        <strain evidence="10 11">cv. Zhongwan 6</strain>
    </source>
</reference>
<evidence type="ECO:0000256" key="4">
    <source>
        <dbReference type="ARBA" id="ARBA00022692"/>
    </source>
</evidence>
<dbReference type="InterPro" id="IPR020966">
    <property type="entry name" value="ALMT"/>
</dbReference>
<comment type="subcellular location">
    <subcellularLocation>
        <location evidence="1">Membrane</location>
        <topology evidence="1">Multi-pass membrane protein</topology>
    </subcellularLocation>
</comment>
<feature type="transmembrane region" description="Helical" evidence="9">
    <location>
        <begin position="181"/>
        <end position="199"/>
    </location>
</feature>
<keyword evidence="3" id="KW-0813">Transport</keyword>
<evidence type="ECO:0000256" key="6">
    <source>
        <dbReference type="ARBA" id="ARBA00023065"/>
    </source>
</evidence>
<dbReference type="Pfam" id="PF11744">
    <property type="entry name" value="ALMT"/>
    <property type="match status" value="1"/>
</dbReference>
<keyword evidence="11" id="KW-1185">Reference proteome</keyword>
<proteinExistence type="inferred from homology"/>
<protein>
    <submittedName>
        <fullName evidence="10">Aluminum-activated malate transporter 12</fullName>
    </submittedName>
</protein>
<sequence>MFPIVHVGSGKEMTMGESGKWNKSVHVFGERLKRYPSLGWKVIWNVGYEDPRRVIHAFKVGLSLTLASLLYLLEPIYNEMGQSAIWAVMTVVVVLEFTAGKFLSLKFHFNSFLCRATLCKGLNRGLGTLLAGLLAFMVGYIANASPDRISQAVIIGAAIFFIGALATYMRFIPYIKKNYDYGLVIFLMTFNLIALSSYRVENVLKIAHDRLFTIAVGCAICLIMSLLMFPNWSGEDLHNSTAFKLEGLAKSIEACVNVYFYGETDSPGDSNSSEDPIYKGYKNVLDSKSIDEMLALHASWEPRHSRYCHKFPCQQYVKVGAVLRQFSYTVVALHGCLRSEIQTPRSVRAMFKDPCIRVAAEVSKVLIELSNSIRNRRHCSPEILSDHLHEALQDLNNAIKSQPRLFLGSKHKHNHANNMLKIAAAQVGHQVKASGFSLSSVKTDSSALLEWKTKRDSLMQSKENERKSLRPQLSKIAITSLEFSEALPFAAFASLLVETVAKLDFVIEEIEELGRLSCFEEFRAGDEIVVTCEEPLVDVSRNNLPSHGIE</sequence>
<feature type="transmembrane region" description="Helical" evidence="9">
    <location>
        <begin position="54"/>
        <end position="73"/>
    </location>
</feature>
<evidence type="ECO:0000256" key="1">
    <source>
        <dbReference type="ARBA" id="ARBA00004141"/>
    </source>
</evidence>
<name>A0A9D4YHC2_PEA</name>
<keyword evidence="7 9" id="KW-0472">Membrane</keyword>
<dbReference type="EMBL" id="JAMSHJ010000002">
    <property type="protein sequence ID" value="KAI5439558.1"/>
    <property type="molecule type" value="Genomic_DNA"/>
</dbReference>
<keyword evidence="5 9" id="KW-1133">Transmembrane helix</keyword>
<dbReference type="Gramene" id="Psat02G0508900-T1">
    <property type="protein sequence ID" value="KAI5439558.1"/>
    <property type="gene ID" value="KIW84_025089"/>
</dbReference>
<dbReference type="AlphaFoldDB" id="A0A9D4YHC2"/>
<feature type="transmembrane region" description="Helical" evidence="9">
    <location>
        <begin position="211"/>
        <end position="229"/>
    </location>
</feature>
<organism evidence="10 11">
    <name type="scientific">Pisum sativum</name>
    <name type="common">Garden pea</name>
    <name type="synonym">Lathyrus oleraceus</name>
    <dbReference type="NCBI Taxonomy" id="3888"/>
    <lineage>
        <taxon>Eukaryota</taxon>
        <taxon>Viridiplantae</taxon>
        <taxon>Streptophyta</taxon>
        <taxon>Embryophyta</taxon>
        <taxon>Tracheophyta</taxon>
        <taxon>Spermatophyta</taxon>
        <taxon>Magnoliopsida</taxon>
        <taxon>eudicotyledons</taxon>
        <taxon>Gunneridae</taxon>
        <taxon>Pentapetalae</taxon>
        <taxon>rosids</taxon>
        <taxon>fabids</taxon>
        <taxon>Fabales</taxon>
        <taxon>Fabaceae</taxon>
        <taxon>Papilionoideae</taxon>
        <taxon>50 kb inversion clade</taxon>
        <taxon>NPAAA clade</taxon>
        <taxon>Hologalegina</taxon>
        <taxon>IRL clade</taxon>
        <taxon>Fabeae</taxon>
        <taxon>Lathyrus</taxon>
    </lineage>
</organism>
<evidence type="ECO:0000256" key="2">
    <source>
        <dbReference type="ARBA" id="ARBA00007079"/>
    </source>
</evidence>
<dbReference type="GO" id="GO:0034220">
    <property type="term" value="P:monoatomic ion transmembrane transport"/>
    <property type="evidence" value="ECO:0007669"/>
    <property type="project" value="UniProtKB-KW"/>
</dbReference>
<keyword evidence="6" id="KW-0406">Ion transport</keyword>
<keyword evidence="4 9" id="KW-0812">Transmembrane</keyword>
<accession>A0A9D4YHC2</accession>
<comment type="similarity">
    <text evidence="2">Belongs to the aromatic acid exporter (TC 2.A.85) family.</text>
</comment>
<dbReference type="PANTHER" id="PTHR31086">
    <property type="entry name" value="ALUMINUM-ACTIVATED MALATE TRANSPORTER 10"/>
    <property type="match status" value="1"/>
</dbReference>
<evidence type="ECO:0000256" key="8">
    <source>
        <dbReference type="ARBA" id="ARBA00023303"/>
    </source>
</evidence>
<comment type="caution">
    <text evidence="10">The sequence shown here is derived from an EMBL/GenBank/DDBJ whole genome shotgun (WGS) entry which is preliminary data.</text>
</comment>
<evidence type="ECO:0000256" key="3">
    <source>
        <dbReference type="ARBA" id="ARBA00022448"/>
    </source>
</evidence>
<evidence type="ECO:0000313" key="10">
    <source>
        <dbReference type="EMBL" id="KAI5439558.1"/>
    </source>
</evidence>
<keyword evidence="8" id="KW-0407">Ion channel</keyword>
<gene>
    <name evidence="10" type="ORF">KIW84_025089</name>
</gene>
<feature type="transmembrane region" description="Helical" evidence="9">
    <location>
        <begin position="125"/>
        <end position="143"/>
    </location>
</feature>
<feature type="transmembrane region" description="Helical" evidence="9">
    <location>
        <begin position="149"/>
        <end position="169"/>
    </location>
</feature>
<evidence type="ECO:0000256" key="7">
    <source>
        <dbReference type="ARBA" id="ARBA00023136"/>
    </source>
</evidence>
<dbReference type="GO" id="GO:0016020">
    <property type="term" value="C:membrane"/>
    <property type="evidence" value="ECO:0007669"/>
    <property type="project" value="UniProtKB-SubCell"/>
</dbReference>
<feature type="transmembrane region" description="Helical" evidence="9">
    <location>
        <begin position="85"/>
        <end position="104"/>
    </location>
</feature>
<dbReference type="Proteomes" id="UP001058974">
    <property type="component" value="Chromosome 2"/>
</dbReference>
<evidence type="ECO:0000256" key="9">
    <source>
        <dbReference type="SAM" id="Phobius"/>
    </source>
</evidence>
<evidence type="ECO:0000256" key="5">
    <source>
        <dbReference type="ARBA" id="ARBA00022989"/>
    </source>
</evidence>
<dbReference type="GO" id="GO:0015743">
    <property type="term" value="P:malate transport"/>
    <property type="evidence" value="ECO:0007669"/>
    <property type="project" value="InterPro"/>
</dbReference>
<evidence type="ECO:0000313" key="11">
    <source>
        <dbReference type="Proteomes" id="UP001058974"/>
    </source>
</evidence>